<dbReference type="EMBL" id="OU015567">
    <property type="protein sequence ID" value="CAG5109964.1"/>
    <property type="molecule type" value="Genomic_DNA"/>
</dbReference>
<name>A0ABN7T0R1_OIKDI</name>
<sequence>MQPDLHPIKRLKELTNYTREWIGENMAHLPAKSSKKWDSRFVHSEKRIKRAFLEFVCEFDNTDLPHGKEAMNKEAKQNLAIGGYDKTRALTGLAQITHGWRNLFSTFYRQCRSERFEKFEFNRIKSWFEELSQALIMSQRDEF</sequence>
<dbReference type="Proteomes" id="UP001158576">
    <property type="component" value="Chromosome 2"/>
</dbReference>
<accession>A0ABN7T0R1</accession>
<protein>
    <submittedName>
        <fullName evidence="1">Oidioi.mRNA.OKI2018_I69.chr2.g4428.t1.cds</fullName>
    </submittedName>
</protein>
<organism evidence="1 2">
    <name type="scientific">Oikopleura dioica</name>
    <name type="common">Tunicate</name>
    <dbReference type="NCBI Taxonomy" id="34765"/>
    <lineage>
        <taxon>Eukaryota</taxon>
        <taxon>Metazoa</taxon>
        <taxon>Chordata</taxon>
        <taxon>Tunicata</taxon>
        <taxon>Appendicularia</taxon>
        <taxon>Copelata</taxon>
        <taxon>Oikopleuridae</taxon>
        <taxon>Oikopleura</taxon>
    </lineage>
</organism>
<evidence type="ECO:0000313" key="2">
    <source>
        <dbReference type="Proteomes" id="UP001158576"/>
    </source>
</evidence>
<proteinExistence type="predicted"/>
<evidence type="ECO:0000313" key="1">
    <source>
        <dbReference type="EMBL" id="CAG5109964.1"/>
    </source>
</evidence>
<reference evidence="1 2" key="1">
    <citation type="submission" date="2021-04" db="EMBL/GenBank/DDBJ databases">
        <authorList>
            <person name="Bliznina A."/>
        </authorList>
    </citation>
    <scope>NUCLEOTIDE SEQUENCE [LARGE SCALE GENOMIC DNA]</scope>
</reference>
<keyword evidence="2" id="KW-1185">Reference proteome</keyword>
<gene>
    <name evidence="1" type="ORF">OKIOD_LOCUS13193</name>
</gene>